<keyword evidence="1" id="KW-0812">Transmembrane</keyword>
<dbReference type="EMBL" id="SDHY01000004">
    <property type="protein sequence ID" value="RXK48960.1"/>
    <property type="molecule type" value="Genomic_DNA"/>
</dbReference>
<gene>
    <name evidence="2" type="ORF">ESB04_08400</name>
</gene>
<dbReference type="RefSeq" id="WP_129027284.1">
    <property type="nucleotide sequence ID" value="NZ_SDHY01000004.1"/>
</dbReference>
<dbReference type="AlphaFoldDB" id="A0A4Q1BZH0"/>
<evidence type="ECO:0000313" key="2">
    <source>
        <dbReference type="EMBL" id="RXK48960.1"/>
    </source>
</evidence>
<feature type="transmembrane region" description="Helical" evidence="1">
    <location>
        <begin position="157"/>
        <end position="182"/>
    </location>
</feature>
<feature type="transmembrane region" description="Helical" evidence="1">
    <location>
        <begin position="26"/>
        <end position="48"/>
    </location>
</feature>
<keyword evidence="3" id="KW-1185">Reference proteome</keyword>
<dbReference type="OrthoDB" id="27171at2"/>
<keyword evidence="1" id="KW-0472">Membrane</keyword>
<sequence>MSTPNAKLKSKSNKLRRSTAEISRWLHIYLSMFSFAIVLFFSVTGLTLNHQEWLPEKSDVQEQKAKLNVAWVNPTDTSKIAKLEVVEHLRNTHGIKGQLNDFRIDEREISISFQGPGYTADVFVDRETGDYDLTETRMGWMAVVNDLHKGRDTGKSWAWVIDLSAIFMIFISATGLILLLFLKKRKTTGLLLALIGLAISYGIYYFLT</sequence>
<dbReference type="Proteomes" id="UP000289455">
    <property type="component" value="Unassembled WGS sequence"/>
</dbReference>
<dbReference type="PANTHER" id="PTHR40115">
    <property type="entry name" value="INNER MEMBRANE PROTEIN WITH PEPSY TM HELIX"/>
    <property type="match status" value="1"/>
</dbReference>
<evidence type="ECO:0000256" key="1">
    <source>
        <dbReference type="SAM" id="Phobius"/>
    </source>
</evidence>
<dbReference type="PANTHER" id="PTHR40115:SF1">
    <property type="entry name" value="INNER MEMBRANE PROTEIN WITH PEPSY TM HELIX"/>
    <property type="match status" value="1"/>
</dbReference>
<evidence type="ECO:0000313" key="3">
    <source>
        <dbReference type="Proteomes" id="UP000289455"/>
    </source>
</evidence>
<organism evidence="2 3">
    <name type="scientific">Aquirufa rosea</name>
    <dbReference type="NCBI Taxonomy" id="2509241"/>
    <lineage>
        <taxon>Bacteria</taxon>
        <taxon>Pseudomonadati</taxon>
        <taxon>Bacteroidota</taxon>
        <taxon>Cytophagia</taxon>
        <taxon>Cytophagales</taxon>
        <taxon>Flectobacillaceae</taxon>
        <taxon>Aquirufa</taxon>
    </lineage>
</organism>
<dbReference type="Pfam" id="PF16357">
    <property type="entry name" value="PepSY_TM_like_2"/>
    <property type="match status" value="1"/>
</dbReference>
<accession>A0A4Q1BZH0</accession>
<dbReference type="InterPro" id="IPR032307">
    <property type="entry name" value="PepSY_TM-like_2"/>
</dbReference>
<feature type="transmembrane region" description="Helical" evidence="1">
    <location>
        <begin position="189"/>
        <end position="207"/>
    </location>
</feature>
<keyword evidence="1" id="KW-1133">Transmembrane helix</keyword>
<name>A0A4Q1BZH0_9BACT</name>
<reference evidence="2 3" key="1">
    <citation type="submission" date="2019-01" db="EMBL/GenBank/DDBJ databases">
        <title>Cytophagaceae bacterium strain CAR-16.</title>
        <authorList>
            <person name="Chen W.-M."/>
        </authorList>
    </citation>
    <scope>NUCLEOTIDE SEQUENCE [LARGE SCALE GENOMIC DNA]</scope>
    <source>
        <strain evidence="2 3">CAR-16</strain>
    </source>
</reference>
<protein>
    <submittedName>
        <fullName evidence="2">Peptidase</fullName>
    </submittedName>
</protein>
<comment type="caution">
    <text evidence="2">The sequence shown here is derived from an EMBL/GenBank/DDBJ whole genome shotgun (WGS) entry which is preliminary data.</text>
</comment>
<proteinExistence type="predicted"/>